<organism evidence="2 3">
    <name type="scientific">Kribbella antiqua</name>
    <dbReference type="NCBI Taxonomy" id="2512217"/>
    <lineage>
        <taxon>Bacteria</taxon>
        <taxon>Bacillati</taxon>
        <taxon>Actinomycetota</taxon>
        <taxon>Actinomycetes</taxon>
        <taxon>Propionibacteriales</taxon>
        <taxon>Kribbellaceae</taxon>
        <taxon>Kribbella</taxon>
    </lineage>
</organism>
<evidence type="ECO:0000313" key="2">
    <source>
        <dbReference type="EMBL" id="TCO51621.1"/>
    </source>
</evidence>
<proteinExistence type="predicted"/>
<reference evidence="2 3" key="1">
    <citation type="journal article" date="2015" name="Stand. Genomic Sci.">
        <title>Genomic Encyclopedia of Bacterial and Archaeal Type Strains, Phase III: the genomes of soil and plant-associated and newly described type strains.</title>
        <authorList>
            <person name="Whitman W.B."/>
            <person name="Woyke T."/>
            <person name="Klenk H.P."/>
            <person name="Zhou Y."/>
            <person name="Lilburn T.G."/>
            <person name="Beck B.J."/>
            <person name="De Vos P."/>
            <person name="Vandamme P."/>
            <person name="Eisen J.A."/>
            <person name="Garrity G."/>
            <person name="Hugenholtz P."/>
            <person name="Kyrpides N.C."/>
        </authorList>
    </citation>
    <scope>NUCLEOTIDE SEQUENCE [LARGE SCALE GENOMIC DNA]</scope>
    <source>
        <strain evidence="2 3">VKM Ac-2541</strain>
    </source>
</reference>
<feature type="compositionally biased region" description="Low complexity" evidence="1">
    <location>
        <begin position="328"/>
        <end position="338"/>
    </location>
</feature>
<keyword evidence="3" id="KW-1185">Reference proteome</keyword>
<feature type="compositionally biased region" description="Low complexity" evidence="1">
    <location>
        <begin position="283"/>
        <end position="298"/>
    </location>
</feature>
<comment type="caution">
    <text evidence="2">The sequence shown here is derived from an EMBL/GenBank/DDBJ whole genome shotgun (WGS) entry which is preliminary data.</text>
</comment>
<dbReference type="EMBL" id="SLWR01000001">
    <property type="protein sequence ID" value="TCO51621.1"/>
    <property type="molecule type" value="Genomic_DNA"/>
</dbReference>
<name>A0A4R2J074_9ACTN</name>
<accession>A0A4R2J074</accession>
<dbReference type="Proteomes" id="UP000295573">
    <property type="component" value="Unassembled WGS sequence"/>
</dbReference>
<evidence type="ECO:0000256" key="1">
    <source>
        <dbReference type="SAM" id="MobiDB-lite"/>
    </source>
</evidence>
<sequence>MASEQLRPDAKEYAWVRSVVDTVEFLIRESNRLERLPDGRAVRWNETVVVADDPAEVHGPAGVGRSFSTPTDALVLRREDLGQITAALRGQGEPAGVMAATEDVGSQAIRLAGARAQRPDMLAKADTDFDTGLGRAWAQSNSSELWQLSDSSVLGLRMPDPDPYVGRDDDLAQAVRDLIDEVRQQQELGPTTAVHYGIHADSLLQRPPDSRFQEIVRRLPGSSSLTTFDLRELAQWDFRSAFNRAVRDGNPGAGTRDSAVAASVRGLAGKVTAKANARAKAQAEAGTEASTGATVGSAEVDPKLAELMTDGASPPAQGAIGKQGDQTAAPVAGEQPAAARPPGKTGPHTQGLGG</sequence>
<feature type="region of interest" description="Disordered" evidence="1">
    <location>
        <begin position="283"/>
        <end position="354"/>
    </location>
</feature>
<dbReference type="RefSeq" id="WP_132143613.1">
    <property type="nucleotide sequence ID" value="NZ_SLWR01000001.1"/>
</dbReference>
<protein>
    <submittedName>
        <fullName evidence="2">Uncharacterized protein</fullName>
    </submittedName>
</protein>
<evidence type="ECO:0000313" key="3">
    <source>
        <dbReference type="Proteomes" id="UP000295573"/>
    </source>
</evidence>
<dbReference type="AlphaFoldDB" id="A0A4R2J074"/>
<gene>
    <name evidence="2" type="ORF">EV646_101614</name>
</gene>